<sequence length="97" mass="11285">MFLYNISVILEENLDNSIVSYIENELLSASNYPYHVLEMLDSPHPGNTFCIQFQVPTEESIDDIKANHVAELQAYIQQHFAEKIFLFDSVMKYLPKK</sequence>
<dbReference type="InterPro" id="IPR025563">
    <property type="entry name" value="DUF4286"/>
</dbReference>
<name>A0A928YSX1_9SPHI</name>
<comment type="caution">
    <text evidence="1">The sequence shown here is derived from an EMBL/GenBank/DDBJ whole genome shotgun (WGS) entry which is preliminary data.</text>
</comment>
<dbReference type="Pfam" id="PF14114">
    <property type="entry name" value="DUF4286"/>
    <property type="match status" value="1"/>
</dbReference>
<gene>
    <name evidence="1" type="ORF">C4F49_13445</name>
</gene>
<keyword evidence="2" id="KW-1185">Reference proteome</keyword>
<evidence type="ECO:0000313" key="1">
    <source>
        <dbReference type="EMBL" id="MBE8714688.1"/>
    </source>
</evidence>
<protein>
    <submittedName>
        <fullName evidence="1">DUF4286 domain-containing protein</fullName>
    </submittedName>
</protein>
<dbReference type="Proteomes" id="UP000616201">
    <property type="component" value="Unassembled WGS sequence"/>
</dbReference>
<reference evidence="1" key="1">
    <citation type="submission" date="2018-02" db="EMBL/GenBank/DDBJ databases">
        <authorList>
            <person name="Vasarhelyi B.M."/>
            <person name="Deshmukh S."/>
            <person name="Balint B."/>
            <person name="Kukolya J."/>
        </authorList>
    </citation>
    <scope>NUCLEOTIDE SEQUENCE</scope>
    <source>
        <strain evidence="1">KB22</strain>
    </source>
</reference>
<dbReference type="AlphaFoldDB" id="A0A928YSX1"/>
<evidence type="ECO:0000313" key="2">
    <source>
        <dbReference type="Proteomes" id="UP000616201"/>
    </source>
</evidence>
<dbReference type="EMBL" id="PRDK01000007">
    <property type="protein sequence ID" value="MBE8714688.1"/>
    <property type="molecule type" value="Genomic_DNA"/>
</dbReference>
<accession>A0A928YSX1</accession>
<proteinExistence type="predicted"/>
<organism evidence="1 2">
    <name type="scientific">Sphingobacterium hungaricum</name>
    <dbReference type="NCBI Taxonomy" id="2082723"/>
    <lineage>
        <taxon>Bacteria</taxon>
        <taxon>Pseudomonadati</taxon>
        <taxon>Bacteroidota</taxon>
        <taxon>Sphingobacteriia</taxon>
        <taxon>Sphingobacteriales</taxon>
        <taxon>Sphingobacteriaceae</taxon>
        <taxon>Sphingobacterium</taxon>
    </lineage>
</organism>
<dbReference type="RefSeq" id="WP_196936063.1">
    <property type="nucleotide sequence ID" value="NZ_MU158698.1"/>
</dbReference>